<evidence type="ECO:0000313" key="2">
    <source>
        <dbReference type="EMBL" id="AZQ63045.1"/>
    </source>
</evidence>
<dbReference type="AlphaFoldDB" id="A0A3S9P4A9"/>
<dbReference type="Gene3D" id="3.40.630.10">
    <property type="entry name" value="Zn peptidases"/>
    <property type="match status" value="1"/>
</dbReference>
<feature type="domain" description="Peptidase M28" evidence="1">
    <location>
        <begin position="214"/>
        <end position="419"/>
    </location>
</feature>
<sequence length="437" mass="48696">MRIVQTFVLLFIVLISISNSNVYAQISVQTTKYIIDSLSSDILRGRLAGSEGEHIATDFISNEFKKLGLTPAGDNGTYFQVLTKYSKVVEKNALSLNKLPISEGDFFVDTNVESIYSKKLKDIAVKEIPEGTSFQEFRKQLISSDQLTFVWVKSKEHLISLSQLIASEVRKPYQESIASPQRIIWVKDNPTIRAKFKKIVIDFSQDVEKVEMRNVMAKLKGATEQTVMISAHHDHLGILKTIQGDSIANGADDNASGVSAVIQIASYFAKRKNINKRTLLFTTFTAEELGLVGSTYMASKMTEEELKNIVAMVNIEMIGKTSANGKRKAYITGYNKSSLGKIMSGNVLANRKVKFKFFADPYEDLNLFMRSDNAPFAAKGVPAHTVSSTDIDFDSFYHTVNDEPSTINYNNVVEVTKGIIVGIEPIVKGRETPNRIR</sequence>
<gene>
    <name evidence="2" type="ORF">EI427_12605</name>
</gene>
<evidence type="ECO:0000259" key="1">
    <source>
        <dbReference type="Pfam" id="PF04389"/>
    </source>
</evidence>
<dbReference type="InterPro" id="IPR007484">
    <property type="entry name" value="Peptidase_M28"/>
</dbReference>
<dbReference type="KEGG" id="fll:EI427_12605"/>
<dbReference type="InterPro" id="IPR045175">
    <property type="entry name" value="M28_fam"/>
</dbReference>
<dbReference type="EMBL" id="CP034562">
    <property type="protein sequence ID" value="AZQ63045.1"/>
    <property type="molecule type" value="Genomic_DNA"/>
</dbReference>
<dbReference type="Proteomes" id="UP000267268">
    <property type="component" value="Chromosome 1"/>
</dbReference>
<organism evidence="2 3">
    <name type="scientific">Flammeovirga pectinis</name>
    <dbReference type="NCBI Taxonomy" id="2494373"/>
    <lineage>
        <taxon>Bacteria</taxon>
        <taxon>Pseudomonadati</taxon>
        <taxon>Bacteroidota</taxon>
        <taxon>Cytophagia</taxon>
        <taxon>Cytophagales</taxon>
        <taxon>Flammeovirgaceae</taxon>
        <taxon>Flammeovirga</taxon>
    </lineage>
</organism>
<reference evidence="2 3" key="1">
    <citation type="submission" date="2018-12" db="EMBL/GenBank/DDBJ databases">
        <title>Flammeovirga pectinis sp. nov., isolated from the gut of the Korean scallop, Patinopecten yessoensis.</title>
        <authorList>
            <person name="Bae J.-W."/>
            <person name="Jeong Y.-S."/>
            <person name="Kang W."/>
        </authorList>
    </citation>
    <scope>NUCLEOTIDE SEQUENCE [LARGE SCALE GENOMIC DNA]</scope>
    <source>
        <strain evidence="2 3">L12M1</strain>
    </source>
</reference>
<dbReference type="OrthoDB" id="844214at2"/>
<proteinExistence type="predicted"/>
<dbReference type="SUPFAM" id="SSF53187">
    <property type="entry name" value="Zn-dependent exopeptidases"/>
    <property type="match status" value="1"/>
</dbReference>
<accession>A0A3S9P4A9</accession>
<keyword evidence="3" id="KW-1185">Reference proteome</keyword>
<evidence type="ECO:0000313" key="3">
    <source>
        <dbReference type="Proteomes" id="UP000267268"/>
    </source>
</evidence>
<dbReference type="GO" id="GO:0008235">
    <property type="term" value="F:metalloexopeptidase activity"/>
    <property type="evidence" value="ECO:0007669"/>
    <property type="project" value="InterPro"/>
</dbReference>
<protein>
    <submittedName>
        <fullName evidence="2">M28 family peptidase</fullName>
    </submittedName>
</protein>
<dbReference type="GO" id="GO:0006508">
    <property type="term" value="P:proteolysis"/>
    <property type="evidence" value="ECO:0007669"/>
    <property type="project" value="InterPro"/>
</dbReference>
<dbReference type="Pfam" id="PF04389">
    <property type="entry name" value="Peptidase_M28"/>
    <property type="match status" value="1"/>
</dbReference>
<dbReference type="PANTHER" id="PTHR12147">
    <property type="entry name" value="METALLOPEPTIDASE M28 FAMILY MEMBER"/>
    <property type="match status" value="1"/>
</dbReference>
<dbReference type="PANTHER" id="PTHR12147:SF26">
    <property type="entry name" value="PEPTIDASE M28 DOMAIN-CONTAINING PROTEIN"/>
    <property type="match status" value="1"/>
</dbReference>
<name>A0A3S9P4A9_9BACT</name>
<dbReference type="RefSeq" id="WP_126615156.1">
    <property type="nucleotide sequence ID" value="NZ_CP034562.1"/>
</dbReference>